<evidence type="ECO:0000313" key="1">
    <source>
        <dbReference type="EMBL" id="MPN63233.1"/>
    </source>
</evidence>
<sequence>MGLGRGGLRRDRRGGGAVRRGAAAVSGALLAGRIAGDCLAGGVAAEPPGCAAAALDLAVGADSGGGRPDGVDAGVSAAAGAVGRARKRTLALVFDRQYRGRAALFME</sequence>
<reference evidence="1" key="1">
    <citation type="submission" date="2019-08" db="EMBL/GenBank/DDBJ databases">
        <authorList>
            <person name="Kucharzyk K."/>
            <person name="Murdoch R.W."/>
            <person name="Higgins S."/>
            <person name="Loffler F."/>
        </authorList>
    </citation>
    <scope>NUCLEOTIDE SEQUENCE</scope>
</reference>
<comment type="caution">
    <text evidence="1">The sequence shown here is derived from an EMBL/GenBank/DDBJ whole genome shotgun (WGS) entry which is preliminary data.</text>
</comment>
<gene>
    <name evidence="1" type="ORF">SDC9_210990</name>
</gene>
<proteinExistence type="predicted"/>
<organism evidence="1">
    <name type="scientific">bioreactor metagenome</name>
    <dbReference type="NCBI Taxonomy" id="1076179"/>
    <lineage>
        <taxon>unclassified sequences</taxon>
        <taxon>metagenomes</taxon>
        <taxon>ecological metagenomes</taxon>
    </lineage>
</organism>
<dbReference type="AlphaFoldDB" id="A0A645JVH5"/>
<accession>A0A645JVH5</accession>
<name>A0A645JVH5_9ZZZZ</name>
<protein>
    <submittedName>
        <fullName evidence="1">Uncharacterized protein</fullName>
    </submittedName>
</protein>
<dbReference type="EMBL" id="VSSQ01142341">
    <property type="protein sequence ID" value="MPN63233.1"/>
    <property type="molecule type" value="Genomic_DNA"/>
</dbReference>